<keyword evidence="1" id="KW-0812">Transmembrane</keyword>
<protein>
    <recommendedName>
        <fullName evidence="3">ECF transporter S component</fullName>
    </recommendedName>
</protein>
<dbReference type="EMBL" id="BARV01019374">
    <property type="protein sequence ID" value="GAI30210.1"/>
    <property type="molecule type" value="Genomic_DNA"/>
</dbReference>
<name>X1NTT3_9ZZZZ</name>
<organism evidence="2">
    <name type="scientific">marine sediment metagenome</name>
    <dbReference type="NCBI Taxonomy" id="412755"/>
    <lineage>
        <taxon>unclassified sequences</taxon>
        <taxon>metagenomes</taxon>
        <taxon>ecological metagenomes</taxon>
    </lineage>
</organism>
<reference evidence="2" key="1">
    <citation type="journal article" date="2014" name="Front. Microbiol.">
        <title>High frequency of phylogenetically diverse reductive dehalogenase-homologous genes in deep subseafloor sedimentary metagenomes.</title>
        <authorList>
            <person name="Kawai M."/>
            <person name="Futagami T."/>
            <person name="Toyoda A."/>
            <person name="Takaki Y."/>
            <person name="Nishi S."/>
            <person name="Hori S."/>
            <person name="Arai W."/>
            <person name="Tsubouchi T."/>
            <person name="Morono Y."/>
            <person name="Uchiyama I."/>
            <person name="Ito T."/>
            <person name="Fujiyama A."/>
            <person name="Inagaki F."/>
            <person name="Takami H."/>
        </authorList>
    </citation>
    <scope>NUCLEOTIDE SEQUENCE</scope>
    <source>
        <strain evidence="2">Expedition CK06-06</strain>
    </source>
</reference>
<feature type="transmembrane region" description="Helical" evidence="1">
    <location>
        <begin position="164"/>
        <end position="190"/>
    </location>
</feature>
<feature type="transmembrane region" description="Helical" evidence="1">
    <location>
        <begin position="80"/>
        <end position="107"/>
    </location>
</feature>
<evidence type="ECO:0000256" key="1">
    <source>
        <dbReference type="SAM" id="Phobius"/>
    </source>
</evidence>
<dbReference type="AlphaFoldDB" id="X1NTT3"/>
<feature type="transmembrane region" description="Helical" evidence="1">
    <location>
        <begin position="22"/>
        <end position="42"/>
    </location>
</feature>
<dbReference type="GO" id="GO:0022857">
    <property type="term" value="F:transmembrane transporter activity"/>
    <property type="evidence" value="ECO:0007669"/>
    <property type="project" value="InterPro"/>
</dbReference>
<keyword evidence="1" id="KW-0472">Membrane</keyword>
<dbReference type="Gene3D" id="1.10.1760.20">
    <property type="match status" value="1"/>
</dbReference>
<accession>X1NTT3</accession>
<sequence>MIKTIAICKSQVFPKVIKYTDVRSYVFTLMFVSLATATPWVLHQFHLAGPIFLPMHFFVLVAGLLFGWRAGLIVGLSTPIISFAISGMPAVVLLPQIIAEISVYGLFAGILREKFNLRVLWSLAGAMIGGRLTLLSAISITYLIEGAAYAPLSVYAGIVGEANPLAVFWSTVALSWPGIVIQLISIPLVVKLLGDNYG</sequence>
<comment type="caution">
    <text evidence="2">The sequence shown here is derived from an EMBL/GenBank/DDBJ whole genome shotgun (WGS) entry which is preliminary data.</text>
</comment>
<gene>
    <name evidence="2" type="ORF">S06H3_32565</name>
</gene>
<feature type="transmembrane region" description="Helical" evidence="1">
    <location>
        <begin position="49"/>
        <end position="68"/>
    </location>
</feature>
<keyword evidence="1" id="KW-1133">Transmembrane helix</keyword>
<proteinExistence type="predicted"/>
<dbReference type="InterPro" id="IPR024529">
    <property type="entry name" value="ECF_trnsprt_substrate-spec"/>
</dbReference>
<evidence type="ECO:0008006" key="3">
    <source>
        <dbReference type="Google" id="ProtNLM"/>
    </source>
</evidence>
<evidence type="ECO:0000313" key="2">
    <source>
        <dbReference type="EMBL" id="GAI30210.1"/>
    </source>
</evidence>
<dbReference type="Pfam" id="PF12822">
    <property type="entry name" value="ECF_trnsprt"/>
    <property type="match status" value="1"/>
</dbReference>